<feature type="compositionally biased region" description="Low complexity" evidence="1">
    <location>
        <begin position="261"/>
        <end position="272"/>
    </location>
</feature>
<evidence type="ECO:0000256" key="1">
    <source>
        <dbReference type="SAM" id="MobiDB-lite"/>
    </source>
</evidence>
<name>A0ABR2XT78_9PEZI</name>
<feature type="compositionally biased region" description="Polar residues" evidence="1">
    <location>
        <begin position="33"/>
        <end position="48"/>
    </location>
</feature>
<gene>
    <name evidence="2" type="ORF">SCAR479_06398</name>
</gene>
<proteinExistence type="predicted"/>
<dbReference type="Proteomes" id="UP001465668">
    <property type="component" value="Unassembled WGS sequence"/>
</dbReference>
<feature type="compositionally biased region" description="Low complexity" evidence="1">
    <location>
        <begin position="173"/>
        <end position="182"/>
    </location>
</feature>
<dbReference type="EMBL" id="JARVKM010000024">
    <property type="protein sequence ID" value="KAK9776997.1"/>
    <property type="molecule type" value="Genomic_DNA"/>
</dbReference>
<reference evidence="2 3" key="1">
    <citation type="submission" date="2024-02" db="EMBL/GenBank/DDBJ databases">
        <title>First draft genome assembly of two strains of Seiridium cardinale.</title>
        <authorList>
            <person name="Emiliani G."/>
            <person name="Scali E."/>
        </authorList>
    </citation>
    <scope>NUCLEOTIDE SEQUENCE [LARGE SCALE GENOMIC DNA]</scope>
    <source>
        <strain evidence="2 3">BM-138-000479</strain>
    </source>
</reference>
<protein>
    <submittedName>
        <fullName evidence="2">Histone H1</fullName>
    </submittedName>
</protein>
<evidence type="ECO:0000313" key="2">
    <source>
        <dbReference type="EMBL" id="KAK9776997.1"/>
    </source>
</evidence>
<keyword evidence="3" id="KW-1185">Reference proteome</keyword>
<evidence type="ECO:0000313" key="3">
    <source>
        <dbReference type="Proteomes" id="UP001465668"/>
    </source>
</evidence>
<organism evidence="2 3">
    <name type="scientific">Seiridium cardinale</name>
    <dbReference type="NCBI Taxonomy" id="138064"/>
    <lineage>
        <taxon>Eukaryota</taxon>
        <taxon>Fungi</taxon>
        <taxon>Dikarya</taxon>
        <taxon>Ascomycota</taxon>
        <taxon>Pezizomycotina</taxon>
        <taxon>Sordariomycetes</taxon>
        <taxon>Xylariomycetidae</taxon>
        <taxon>Amphisphaeriales</taxon>
        <taxon>Sporocadaceae</taxon>
        <taxon>Seiridium</taxon>
    </lineage>
</organism>
<sequence length="303" mass="30742">MADFATESANKVTQPVGAISGNAPPTPPETQEVKSANPTSTLPTTTNEPVKADEAPRDPASTSIPEPVQNGGEAGIAAPIASESSATTTTVPGQAAESSLKTAETQADQLAAQPEKPSVGLSSSAPINAEATAGTDSTTGEQPKKSPKPVSLEEVSDPDGPATKPTVANDVVKPATTAKTTAPPAPEETEDVAMTDAQPSVATGPSKPEPIPAVSEPKTDEPKTGQKRKAPEAPTANGELGPDTNDTEAPAGKKQKSSPIKNAVNKVTAAVKKAGRPKKDKKQPPPVGKTARKTRSQGKPDEI</sequence>
<feature type="compositionally biased region" description="Polar residues" evidence="1">
    <location>
        <begin position="82"/>
        <end position="108"/>
    </location>
</feature>
<comment type="caution">
    <text evidence="2">The sequence shown here is derived from an EMBL/GenBank/DDBJ whole genome shotgun (WGS) entry which is preliminary data.</text>
</comment>
<feature type="region of interest" description="Disordered" evidence="1">
    <location>
        <begin position="1"/>
        <end position="303"/>
    </location>
</feature>
<accession>A0ABR2XT78</accession>